<dbReference type="EMBL" id="SSOA01000002">
    <property type="protein sequence ID" value="THF52066.1"/>
    <property type="molecule type" value="Genomic_DNA"/>
</dbReference>
<keyword evidence="2" id="KW-1185">Reference proteome</keyword>
<evidence type="ECO:0000313" key="2">
    <source>
        <dbReference type="Proteomes" id="UP000310754"/>
    </source>
</evidence>
<name>A0A4S4A167_9HYPH</name>
<evidence type="ECO:0000313" key="1">
    <source>
        <dbReference type="EMBL" id="THF52066.1"/>
    </source>
</evidence>
<organism evidence="1 2">
    <name type="scientific">Allorhizobium terrae</name>
    <dbReference type="NCBI Taxonomy" id="1848972"/>
    <lineage>
        <taxon>Bacteria</taxon>
        <taxon>Pseudomonadati</taxon>
        <taxon>Pseudomonadota</taxon>
        <taxon>Alphaproteobacteria</taxon>
        <taxon>Hyphomicrobiales</taxon>
        <taxon>Rhizobiaceae</taxon>
        <taxon>Rhizobium/Agrobacterium group</taxon>
        <taxon>Allorhizobium</taxon>
    </lineage>
</organism>
<reference evidence="1 2" key="1">
    <citation type="submission" date="2019-04" db="EMBL/GenBank/DDBJ databases">
        <title>Rhizobium terrae sp. nov., isolated from a paddy soil.</title>
        <authorList>
            <person name="Lin S.-Y."/>
            <person name="Hameed A."/>
            <person name="Huang H.-I."/>
            <person name="Young C.-C."/>
        </authorList>
    </citation>
    <scope>NUCLEOTIDE SEQUENCE [LARGE SCALE GENOMIC DNA]</scope>
    <source>
        <strain evidence="1 2">CC-HIH110</strain>
    </source>
</reference>
<comment type="caution">
    <text evidence="1">The sequence shown here is derived from an EMBL/GenBank/DDBJ whole genome shotgun (WGS) entry which is preliminary data.</text>
</comment>
<sequence>MTSAATSIDSAVQFCQQRNCYLVIADNSGDPAKRAYYEQISDRVIYIQSQEKTAIANLLVAVSAANTPFVMPIGDDDFISSSVGSMPIDLTGLSNDFAGVVPLVELRGEDGRVLKTKGCGFESDDPAERLKLYLENAKGDNTGYYSLYRRQTFLQAISFIAAYHPTRGSYTDWAVALALLASGKMLHDPSILYSYTLGRWADPAAAQQALIDLYVGAGLPPSAARWDRLFVYLDLYVLVSSAVVDLPQDEKQALLARLSSGLLLDFISRVSAAPQGLDNECLYLCEMIAEESDSFMRFQMALLLIDRVQAGLKDRYITFFRQAISMS</sequence>
<accession>A0A4S4A167</accession>
<gene>
    <name evidence="1" type="ORF">E6C51_04385</name>
</gene>
<protein>
    <recommendedName>
        <fullName evidence="3">Glycosyltransferase</fullName>
    </recommendedName>
</protein>
<proteinExistence type="predicted"/>
<dbReference type="SUPFAM" id="SSF53448">
    <property type="entry name" value="Nucleotide-diphospho-sugar transferases"/>
    <property type="match status" value="1"/>
</dbReference>
<dbReference type="InterPro" id="IPR029044">
    <property type="entry name" value="Nucleotide-diphossugar_trans"/>
</dbReference>
<dbReference type="Proteomes" id="UP000310754">
    <property type="component" value="Unassembled WGS sequence"/>
</dbReference>
<dbReference type="RefSeq" id="WP_190235169.1">
    <property type="nucleotide sequence ID" value="NZ_SSOA01000002.1"/>
</dbReference>
<evidence type="ECO:0008006" key="3">
    <source>
        <dbReference type="Google" id="ProtNLM"/>
    </source>
</evidence>
<dbReference type="AlphaFoldDB" id="A0A4S4A167"/>